<keyword evidence="5" id="KW-0282">Flagellum</keyword>
<evidence type="ECO:0000256" key="3">
    <source>
        <dbReference type="ARBA" id="ARBA00022845"/>
    </source>
</evidence>
<dbReference type="InterPro" id="IPR024046">
    <property type="entry name" value="Flagellar_assmbl_FliW_dom_sf"/>
</dbReference>
<dbReference type="SUPFAM" id="SSF141457">
    <property type="entry name" value="BH3618-like"/>
    <property type="match status" value="1"/>
</dbReference>
<reference evidence="6" key="1">
    <citation type="submission" date="2021-04" db="EMBL/GenBank/DDBJ databases">
        <title>A novel Synergistetes isolate from a pyrite-forming mixed culture.</title>
        <authorList>
            <person name="Bunk B."/>
            <person name="Sproer C."/>
            <person name="Spring S."/>
            <person name="Pester M."/>
        </authorList>
    </citation>
    <scope>NUCLEOTIDE SEQUENCE [LARGE SCALE GENOMIC DNA]</scope>
    <source>
        <strain evidence="6">J.5.4.2-T.3.5.2</strain>
    </source>
</reference>
<keyword evidence="1 4" id="KW-0963">Cytoplasm</keyword>
<dbReference type="Proteomes" id="UP000671879">
    <property type="component" value="Chromosome"/>
</dbReference>
<name>A0A9Q7AG32_9BACT</name>
<accession>A0A9Q7AG32</accession>
<proteinExistence type="inferred from homology"/>
<dbReference type="GO" id="GO:0006417">
    <property type="term" value="P:regulation of translation"/>
    <property type="evidence" value="ECO:0007669"/>
    <property type="project" value="UniProtKB-KW"/>
</dbReference>
<comment type="subcellular location">
    <subcellularLocation>
        <location evidence="4">Cytoplasm</location>
    </subcellularLocation>
</comment>
<dbReference type="KEGG" id="aram:KAR29_08855"/>
<comment type="function">
    <text evidence="4">Acts as an anti-CsrA protein, binds CsrA and prevents it from repressing translation of its target genes, one of which is flagellin. Binds to flagellin and participates in the assembly of the flagellum.</text>
</comment>
<evidence type="ECO:0000256" key="4">
    <source>
        <dbReference type="HAMAP-Rule" id="MF_01185"/>
    </source>
</evidence>
<keyword evidence="5" id="KW-0969">Cilium</keyword>
<evidence type="ECO:0000313" key="5">
    <source>
        <dbReference type="EMBL" id="QTX31475.1"/>
    </source>
</evidence>
<dbReference type="Pfam" id="PF02623">
    <property type="entry name" value="FliW"/>
    <property type="match status" value="1"/>
</dbReference>
<dbReference type="GO" id="GO:0044780">
    <property type="term" value="P:bacterial-type flagellum assembly"/>
    <property type="evidence" value="ECO:0007669"/>
    <property type="project" value="UniProtKB-UniRule"/>
</dbReference>
<gene>
    <name evidence="4 5" type="primary">fliW</name>
    <name evidence="5" type="ORF">KAR29_08855</name>
</gene>
<dbReference type="AlphaFoldDB" id="A0A9Q7AG32"/>
<organism evidence="5 6">
    <name type="scientific">Aminithiophilus ramosus</name>
    <dbReference type="NCBI Taxonomy" id="3029084"/>
    <lineage>
        <taxon>Bacteria</taxon>
        <taxon>Thermotogati</taxon>
        <taxon>Synergistota</taxon>
        <taxon>Synergistia</taxon>
        <taxon>Synergistales</taxon>
        <taxon>Aminithiophilaceae</taxon>
        <taxon>Aminithiophilus</taxon>
    </lineage>
</organism>
<dbReference type="GO" id="GO:0005737">
    <property type="term" value="C:cytoplasm"/>
    <property type="evidence" value="ECO:0007669"/>
    <property type="project" value="UniProtKB-SubCell"/>
</dbReference>
<evidence type="ECO:0000256" key="2">
    <source>
        <dbReference type="ARBA" id="ARBA00022795"/>
    </source>
</evidence>
<keyword evidence="4" id="KW-0143">Chaperone</keyword>
<dbReference type="PANTHER" id="PTHR39190">
    <property type="entry name" value="FLAGELLAR ASSEMBLY FACTOR FLIW"/>
    <property type="match status" value="1"/>
</dbReference>
<dbReference type="Gene3D" id="2.30.290.10">
    <property type="entry name" value="BH3618-like"/>
    <property type="match status" value="1"/>
</dbReference>
<comment type="similarity">
    <text evidence="4">Belongs to the FliW family.</text>
</comment>
<keyword evidence="5" id="KW-0966">Cell projection</keyword>
<evidence type="ECO:0000256" key="1">
    <source>
        <dbReference type="ARBA" id="ARBA00022490"/>
    </source>
</evidence>
<comment type="subunit">
    <text evidence="4">Interacts with translational regulator CsrA and flagellin(s).</text>
</comment>
<evidence type="ECO:0000313" key="6">
    <source>
        <dbReference type="Proteomes" id="UP000671879"/>
    </source>
</evidence>
<dbReference type="PANTHER" id="PTHR39190:SF1">
    <property type="entry name" value="FLAGELLAR ASSEMBLY FACTOR FLIW"/>
    <property type="match status" value="1"/>
</dbReference>
<keyword evidence="3 4" id="KW-0810">Translation regulation</keyword>
<dbReference type="RefSeq" id="WP_274372641.1">
    <property type="nucleotide sequence ID" value="NZ_CP072943.1"/>
</dbReference>
<dbReference type="EMBL" id="CP072943">
    <property type="protein sequence ID" value="QTX31475.1"/>
    <property type="molecule type" value="Genomic_DNA"/>
</dbReference>
<dbReference type="HAMAP" id="MF_01185">
    <property type="entry name" value="FliW"/>
    <property type="match status" value="1"/>
</dbReference>
<sequence length="160" mass="17454">MKSFKTSRFGDLGYEEGDVLSFPKGIPGFEGHREWLLAGDDDNPVKWLQSLADADVALPVTTPLTFFPDYHVDIVRSDLSLLRTDSGDGLALLVVVSVPADEPWRATANLRAPIVVNTACRLARQIIVDDERLSLQAPLLPAELRESCRREGEAAGKGPA</sequence>
<keyword evidence="6" id="KW-1185">Reference proteome</keyword>
<keyword evidence="2 4" id="KW-1005">Bacterial flagellum biogenesis</keyword>
<protein>
    <recommendedName>
        <fullName evidence="4">Flagellar assembly factor FliW</fullName>
    </recommendedName>
</protein>
<dbReference type="InterPro" id="IPR003775">
    <property type="entry name" value="Flagellar_assembly_factor_FliW"/>
</dbReference>